<dbReference type="GO" id="GO:0005524">
    <property type="term" value="F:ATP binding"/>
    <property type="evidence" value="ECO:0007669"/>
    <property type="project" value="UniProtKB-UniRule"/>
</dbReference>
<keyword evidence="4 7" id="KW-0067">ATP-binding</keyword>
<accession>A0A540VDL5</accession>
<feature type="domain" description="Aminoacyl-transfer RNA synthetases class-II family profile" evidence="8">
    <location>
        <begin position="136"/>
        <end position="448"/>
    </location>
</feature>
<evidence type="ECO:0000256" key="5">
    <source>
        <dbReference type="ARBA" id="ARBA00022917"/>
    </source>
</evidence>
<dbReference type="EC" id="6.1.1.22" evidence="7"/>
<evidence type="ECO:0000313" key="9">
    <source>
        <dbReference type="EMBL" id="TQE94860.1"/>
    </source>
</evidence>
<keyword evidence="7" id="KW-0963">Cytoplasm</keyword>
<dbReference type="Gene3D" id="3.30.930.10">
    <property type="entry name" value="Bira Bifunctional Protein, Domain 2"/>
    <property type="match status" value="1"/>
</dbReference>
<dbReference type="GO" id="GO:0004816">
    <property type="term" value="F:asparagine-tRNA ligase activity"/>
    <property type="evidence" value="ECO:0007669"/>
    <property type="project" value="UniProtKB-UniRule"/>
</dbReference>
<evidence type="ECO:0000256" key="6">
    <source>
        <dbReference type="ARBA" id="ARBA00023146"/>
    </source>
</evidence>
<dbReference type="PANTHER" id="PTHR22594">
    <property type="entry name" value="ASPARTYL/LYSYL-TRNA SYNTHETASE"/>
    <property type="match status" value="1"/>
</dbReference>
<dbReference type="InterPro" id="IPR045864">
    <property type="entry name" value="aa-tRNA-synth_II/BPL/LPL"/>
</dbReference>
<dbReference type="GO" id="GO:0006421">
    <property type="term" value="P:asparaginyl-tRNA aminoacylation"/>
    <property type="evidence" value="ECO:0007669"/>
    <property type="project" value="UniProtKB-UniRule"/>
</dbReference>
<dbReference type="PROSITE" id="PS50862">
    <property type="entry name" value="AA_TRNA_LIGASE_II"/>
    <property type="match status" value="1"/>
</dbReference>
<dbReference type="HAMAP" id="MF_00534">
    <property type="entry name" value="Asn_tRNA_synth"/>
    <property type="match status" value="1"/>
</dbReference>
<dbReference type="GO" id="GO:0003676">
    <property type="term" value="F:nucleic acid binding"/>
    <property type="evidence" value="ECO:0007669"/>
    <property type="project" value="InterPro"/>
</dbReference>
<dbReference type="EMBL" id="VIGC01000019">
    <property type="protein sequence ID" value="TQE94860.1"/>
    <property type="molecule type" value="Genomic_DNA"/>
</dbReference>
<gene>
    <name evidence="7 9" type="primary">asnS</name>
    <name evidence="9" type="ORF">FKZ61_14685</name>
</gene>
<dbReference type="Gene3D" id="2.40.50.140">
    <property type="entry name" value="Nucleic acid-binding proteins"/>
    <property type="match status" value="1"/>
</dbReference>
<organism evidence="9 10">
    <name type="scientific">Litorilinea aerophila</name>
    <dbReference type="NCBI Taxonomy" id="1204385"/>
    <lineage>
        <taxon>Bacteria</taxon>
        <taxon>Bacillati</taxon>
        <taxon>Chloroflexota</taxon>
        <taxon>Caldilineae</taxon>
        <taxon>Caldilineales</taxon>
        <taxon>Caldilineaceae</taxon>
        <taxon>Litorilinea</taxon>
    </lineage>
</organism>
<evidence type="ECO:0000259" key="8">
    <source>
        <dbReference type="PROSITE" id="PS50862"/>
    </source>
</evidence>
<keyword evidence="2 7" id="KW-0436">Ligase</keyword>
<dbReference type="SUPFAM" id="SSF50249">
    <property type="entry name" value="Nucleic acid-binding proteins"/>
    <property type="match status" value="1"/>
</dbReference>
<keyword evidence="3 7" id="KW-0547">Nucleotide-binding</keyword>
<keyword evidence="6 7" id="KW-0030">Aminoacyl-tRNA synthetase</keyword>
<dbReference type="NCBIfam" id="TIGR00457">
    <property type="entry name" value="asnS"/>
    <property type="match status" value="1"/>
</dbReference>
<comment type="subcellular location">
    <subcellularLocation>
        <location evidence="7">Cytoplasm</location>
    </subcellularLocation>
</comment>
<dbReference type="InterPro" id="IPR004365">
    <property type="entry name" value="NA-bd_OB_tRNA"/>
</dbReference>
<dbReference type="FunCoup" id="A0A540VDL5">
    <property type="interactions" value="424"/>
</dbReference>
<dbReference type="Pfam" id="PF01336">
    <property type="entry name" value="tRNA_anti-codon"/>
    <property type="match status" value="1"/>
</dbReference>
<evidence type="ECO:0000313" key="10">
    <source>
        <dbReference type="Proteomes" id="UP000317371"/>
    </source>
</evidence>
<comment type="catalytic activity">
    <reaction evidence="7">
        <text>tRNA(Asn) + L-asparagine + ATP = L-asparaginyl-tRNA(Asn) + AMP + diphosphate + H(+)</text>
        <dbReference type="Rhea" id="RHEA:11180"/>
        <dbReference type="Rhea" id="RHEA-COMP:9659"/>
        <dbReference type="Rhea" id="RHEA-COMP:9674"/>
        <dbReference type="ChEBI" id="CHEBI:15378"/>
        <dbReference type="ChEBI" id="CHEBI:30616"/>
        <dbReference type="ChEBI" id="CHEBI:33019"/>
        <dbReference type="ChEBI" id="CHEBI:58048"/>
        <dbReference type="ChEBI" id="CHEBI:78442"/>
        <dbReference type="ChEBI" id="CHEBI:78515"/>
        <dbReference type="ChEBI" id="CHEBI:456215"/>
        <dbReference type="EC" id="6.1.1.22"/>
    </reaction>
</comment>
<dbReference type="InterPro" id="IPR012340">
    <property type="entry name" value="NA-bd_OB-fold"/>
</dbReference>
<comment type="caution">
    <text evidence="9">The sequence shown here is derived from an EMBL/GenBank/DDBJ whole genome shotgun (WGS) entry which is preliminary data.</text>
</comment>
<dbReference type="InterPro" id="IPR006195">
    <property type="entry name" value="aa-tRNA-synth_II"/>
</dbReference>
<dbReference type="Proteomes" id="UP000317371">
    <property type="component" value="Unassembled WGS sequence"/>
</dbReference>
<proteinExistence type="inferred from homology"/>
<evidence type="ECO:0000256" key="4">
    <source>
        <dbReference type="ARBA" id="ARBA00022840"/>
    </source>
</evidence>
<name>A0A540VDL5_9CHLR</name>
<dbReference type="InterPro" id="IPR004522">
    <property type="entry name" value="Asn-tRNA-ligase"/>
</dbReference>
<dbReference type="PRINTS" id="PR01042">
    <property type="entry name" value="TRNASYNTHASP"/>
</dbReference>
<dbReference type="OrthoDB" id="9762036at2"/>
<protein>
    <recommendedName>
        <fullName evidence="7">Asparagine--tRNA ligase</fullName>
        <ecNumber evidence="7">6.1.1.22</ecNumber>
    </recommendedName>
    <alternativeName>
        <fullName evidence="7">Asparaginyl-tRNA synthetase</fullName>
        <shortName evidence="7">AsnRS</shortName>
    </alternativeName>
</protein>
<evidence type="ECO:0000256" key="3">
    <source>
        <dbReference type="ARBA" id="ARBA00022741"/>
    </source>
</evidence>
<evidence type="ECO:0000256" key="1">
    <source>
        <dbReference type="ARBA" id="ARBA00008226"/>
    </source>
</evidence>
<keyword evidence="5 7" id="KW-0648">Protein biosynthesis</keyword>
<dbReference type="PANTHER" id="PTHR22594:SF34">
    <property type="entry name" value="ASPARAGINE--TRNA LIGASE, MITOCHONDRIAL-RELATED"/>
    <property type="match status" value="1"/>
</dbReference>
<comment type="similarity">
    <text evidence="1 7">Belongs to the class-II aminoacyl-tRNA synthetase family.</text>
</comment>
<dbReference type="NCBIfam" id="NF003037">
    <property type="entry name" value="PRK03932.1"/>
    <property type="match status" value="1"/>
</dbReference>
<evidence type="ECO:0000256" key="2">
    <source>
        <dbReference type="ARBA" id="ARBA00022598"/>
    </source>
</evidence>
<dbReference type="InParanoid" id="A0A540VDL5"/>
<dbReference type="InterPro" id="IPR002312">
    <property type="entry name" value="Asp/Asn-tRNA-synth_IIb"/>
</dbReference>
<dbReference type="Pfam" id="PF00152">
    <property type="entry name" value="tRNA-synt_2"/>
    <property type="match status" value="1"/>
</dbReference>
<dbReference type="GO" id="GO:0005737">
    <property type="term" value="C:cytoplasm"/>
    <property type="evidence" value="ECO:0007669"/>
    <property type="project" value="UniProtKB-SubCell"/>
</dbReference>
<dbReference type="SUPFAM" id="SSF55681">
    <property type="entry name" value="Class II aaRS and biotin synthetases"/>
    <property type="match status" value="1"/>
</dbReference>
<comment type="subunit">
    <text evidence="7">Homodimer.</text>
</comment>
<keyword evidence="10" id="KW-1185">Reference proteome</keyword>
<sequence length="448" mass="50767">MVAPVVSIEQLQHHVGETVTLQGWLYHKTGKGRLYFLQVRDGTGICQAVVFKGNVSEEAFQAARQLTQESSLIVTGVVKAEPRAPGIPGGYEVDVQDLQVIQIAEPYPITPKEHGIEFLMQHRHLWLRSSRQWAAMRVRATVVRAIRTWLDDHGFLNVDTPILTPAAAEGTTTLFQVDYHGEPAYLAQTGQLYNEANIFAFGKVYCFGPTFRAEKSKTRRHLQEFWMVEPEIAFCNLEQLMEVAEEFVSYIVQRCLEERGPELRVLERDLTHLQRVSPPFPRLHYDDAVAMINRAAAAGELVPGYPDPVPPMEWGDDFGSPHETYLAAQFEKPVFVHHFPTQAKAFYMEPEPDRPEVCRSVDLLAPEGYGEIIGGSERMSDPDKLLAAIRQHHLPEEVYGWYVDLRRYGSVVHSGFGLGVERTVAWICGLEHVRETIAFPRLLNNLRP</sequence>
<dbReference type="InterPro" id="IPR004364">
    <property type="entry name" value="Aa-tRNA-synt_II"/>
</dbReference>
<dbReference type="CDD" id="cd00776">
    <property type="entry name" value="AsxRS_core"/>
    <property type="match status" value="1"/>
</dbReference>
<evidence type="ECO:0000256" key="7">
    <source>
        <dbReference type="HAMAP-Rule" id="MF_00534"/>
    </source>
</evidence>
<dbReference type="AlphaFoldDB" id="A0A540VDL5"/>
<reference evidence="9 10" key="1">
    <citation type="submission" date="2019-06" db="EMBL/GenBank/DDBJ databases">
        <title>Genome sequence of Litorilinea aerophila BAA-2444.</title>
        <authorList>
            <person name="Maclea K.S."/>
            <person name="Maurais E.G."/>
            <person name="Iannazzi L.C."/>
        </authorList>
    </citation>
    <scope>NUCLEOTIDE SEQUENCE [LARGE SCALE GENOMIC DNA]</scope>
    <source>
        <strain evidence="9 10">ATCC BAA-2444</strain>
    </source>
</reference>